<organism evidence="2 3">
    <name type="scientific">Culex pipiens pipiens</name>
    <name type="common">Northern house mosquito</name>
    <dbReference type="NCBI Taxonomy" id="38569"/>
    <lineage>
        <taxon>Eukaryota</taxon>
        <taxon>Metazoa</taxon>
        <taxon>Ecdysozoa</taxon>
        <taxon>Arthropoda</taxon>
        <taxon>Hexapoda</taxon>
        <taxon>Insecta</taxon>
        <taxon>Pterygota</taxon>
        <taxon>Neoptera</taxon>
        <taxon>Endopterygota</taxon>
        <taxon>Diptera</taxon>
        <taxon>Nematocera</taxon>
        <taxon>Culicoidea</taxon>
        <taxon>Culicidae</taxon>
        <taxon>Culicinae</taxon>
        <taxon>Culicini</taxon>
        <taxon>Culex</taxon>
        <taxon>Culex</taxon>
    </lineage>
</organism>
<evidence type="ECO:0000313" key="2">
    <source>
        <dbReference type="EMBL" id="KAL1400047.1"/>
    </source>
</evidence>
<reference evidence="2 3" key="1">
    <citation type="submission" date="2024-05" db="EMBL/GenBank/DDBJ databases">
        <title>Culex pipiens pipiens assembly and annotation.</title>
        <authorList>
            <person name="Alout H."/>
            <person name="Durand T."/>
        </authorList>
    </citation>
    <scope>NUCLEOTIDE SEQUENCE [LARGE SCALE GENOMIC DNA]</scope>
    <source>
        <strain evidence="2">HA-2024</strain>
        <tissue evidence="2">Whole body</tissue>
    </source>
</reference>
<dbReference type="Proteomes" id="UP001562425">
    <property type="component" value="Unassembled WGS sequence"/>
</dbReference>
<feature type="region of interest" description="Disordered" evidence="1">
    <location>
        <begin position="236"/>
        <end position="257"/>
    </location>
</feature>
<evidence type="ECO:0000256" key="1">
    <source>
        <dbReference type="SAM" id="MobiDB-lite"/>
    </source>
</evidence>
<protein>
    <recommendedName>
        <fullName evidence="4">Regulatory protein zeste</fullName>
    </recommendedName>
</protein>
<comment type="caution">
    <text evidence="2">The sequence shown here is derived from an EMBL/GenBank/DDBJ whole genome shotgun (WGS) entry which is preliminary data.</text>
</comment>
<keyword evidence="3" id="KW-1185">Reference proteome</keyword>
<accession>A0ABD1DJY9</accession>
<evidence type="ECO:0000313" key="3">
    <source>
        <dbReference type="Proteomes" id="UP001562425"/>
    </source>
</evidence>
<gene>
    <name evidence="2" type="ORF">pipiens_007754</name>
</gene>
<dbReference type="EMBL" id="JBEHCU010005375">
    <property type="protein sequence ID" value="KAL1400047.1"/>
    <property type="molecule type" value="Genomic_DNA"/>
</dbReference>
<sequence>MGPLDKPKSASNEQKEELVRIFEEYNQRPKQENAETDYKERQRFWIEATHRLNKIPGGTMKSTAKWVKYWADVIINLKRKCKLVIEGRSKKIGPSPLEVRILSAATCYDVLDLWTKALSSDGIGVLETSMSGDVHEEYFPDDSGVQKEEIVIEHYASDDPLDEEFVASFSKPVDHCEDHSQETSVTTELEIRKPTVEELKNLTNAVTTAEYVELTTSAALEASTSEFLRPKVVHRSVTSSASTSTSTSVNVAAASASTDRLREDLKRTSEKLESVMKRRRLDDSKFAIAQALTNMSAALLQLSNGMNELANALTNDAM</sequence>
<evidence type="ECO:0008006" key="4">
    <source>
        <dbReference type="Google" id="ProtNLM"/>
    </source>
</evidence>
<name>A0ABD1DJY9_CULPP</name>
<proteinExistence type="predicted"/>
<dbReference type="AlphaFoldDB" id="A0ABD1DJY9"/>